<dbReference type="PANTHER" id="PTHR12358">
    <property type="entry name" value="SPHINGOSINE KINASE"/>
    <property type="match status" value="1"/>
</dbReference>
<dbReference type="GO" id="GO:0005524">
    <property type="term" value="F:ATP binding"/>
    <property type="evidence" value="ECO:0007669"/>
    <property type="project" value="UniProtKB-KW"/>
</dbReference>
<evidence type="ECO:0000256" key="1">
    <source>
        <dbReference type="ARBA" id="ARBA00022679"/>
    </source>
</evidence>
<dbReference type="OrthoDB" id="9815110at2"/>
<dbReference type="SUPFAM" id="SSF111331">
    <property type="entry name" value="NAD kinase/diacylglycerol kinase-like"/>
    <property type="match status" value="1"/>
</dbReference>
<keyword evidence="3 6" id="KW-0418">Kinase</keyword>
<dbReference type="PANTHER" id="PTHR12358:SF54">
    <property type="entry name" value="SPHINGOSINE KINASE RELATED PROTEIN"/>
    <property type="match status" value="1"/>
</dbReference>
<reference evidence="6 7" key="1">
    <citation type="submission" date="2016-10" db="EMBL/GenBank/DDBJ databases">
        <authorList>
            <person name="Varghese N."/>
            <person name="Submissions S."/>
        </authorList>
    </citation>
    <scope>NUCLEOTIDE SEQUENCE [LARGE SCALE GENOMIC DNA]</scope>
    <source>
        <strain evidence="6 7">DSM 21822</strain>
    </source>
</reference>
<dbReference type="RefSeq" id="WP_149759401.1">
    <property type="nucleotide sequence ID" value="NZ_BSPE01000008.1"/>
</dbReference>
<evidence type="ECO:0000256" key="2">
    <source>
        <dbReference type="ARBA" id="ARBA00022741"/>
    </source>
</evidence>
<sequence length="303" mass="32563">MHFVAVLNRDGGTLRTTDLDAFSDRMRATLEGAGHSVDINIVAGKDLVAALKKAAGSRKADVVLAGGGDGTISAAAGLLADKKKALAVLPAGTMNLFARGLGIPLALDRAVEAFAGGEIQAVDIASANGRHFVHQFSLGMHARMVHLRERMAFGSRLGKMQASVRAAWNAIRNPSAMKVSILIGEAEVLTRSTGIGVTNNLFGEGHLPYADNPDGGILGIYVTVAKQKKELISFFLNMARGRWRNNDQVEIHQAEKVVLKILSARRKHRCVIDGELLPLERETEILIHPKALRVLVPKKANVH</sequence>
<accession>A0A1I3XA79</accession>
<name>A0A1I3XA79_9HYPH</name>
<dbReference type="GO" id="GO:0016301">
    <property type="term" value="F:kinase activity"/>
    <property type="evidence" value="ECO:0007669"/>
    <property type="project" value="UniProtKB-KW"/>
</dbReference>
<evidence type="ECO:0000313" key="7">
    <source>
        <dbReference type="Proteomes" id="UP000323300"/>
    </source>
</evidence>
<protein>
    <submittedName>
        <fullName evidence="6">Diacylglycerol kinase family enzyme</fullName>
    </submittedName>
</protein>
<dbReference type="Gene3D" id="3.40.50.10330">
    <property type="entry name" value="Probable inorganic polyphosphate/atp-NAD kinase, domain 1"/>
    <property type="match status" value="1"/>
</dbReference>
<dbReference type="AlphaFoldDB" id="A0A1I3XA79"/>
<keyword evidence="2" id="KW-0547">Nucleotide-binding</keyword>
<dbReference type="InterPro" id="IPR050187">
    <property type="entry name" value="Lipid_Phosphate_FormReg"/>
</dbReference>
<dbReference type="InterPro" id="IPR016064">
    <property type="entry name" value="NAD/diacylglycerol_kinase_sf"/>
</dbReference>
<dbReference type="Gene3D" id="2.60.200.40">
    <property type="match status" value="1"/>
</dbReference>
<proteinExistence type="predicted"/>
<evidence type="ECO:0000259" key="5">
    <source>
        <dbReference type="PROSITE" id="PS50146"/>
    </source>
</evidence>
<dbReference type="Pfam" id="PF19279">
    <property type="entry name" value="YegS_C"/>
    <property type="match status" value="1"/>
</dbReference>
<evidence type="ECO:0000256" key="3">
    <source>
        <dbReference type="ARBA" id="ARBA00022777"/>
    </source>
</evidence>
<dbReference type="InterPro" id="IPR001206">
    <property type="entry name" value="Diacylglycerol_kinase_cat_dom"/>
</dbReference>
<dbReference type="PROSITE" id="PS50146">
    <property type="entry name" value="DAGK"/>
    <property type="match status" value="1"/>
</dbReference>
<keyword evidence="1" id="KW-0808">Transferase</keyword>
<evidence type="ECO:0000313" key="6">
    <source>
        <dbReference type="EMBL" id="SFK16538.1"/>
    </source>
</evidence>
<dbReference type="EMBL" id="FOSL01000003">
    <property type="protein sequence ID" value="SFK16538.1"/>
    <property type="molecule type" value="Genomic_DNA"/>
</dbReference>
<dbReference type="InterPro" id="IPR045540">
    <property type="entry name" value="YegS/DAGK_C"/>
</dbReference>
<keyword evidence="4" id="KW-0067">ATP-binding</keyword>
<feature type="domain" description="DAGKc" evidence="5">
    <location>
        <begin position="59"/>
        <end position="131"/>
    </location>
</feature>
<organism evidence="6 7">
    <name type="scientific">Neomesorhizobium albiziae</name>
    <dbReference type="NCBI Taxonomy" id="335020"/>
    <lineage>
        <taxon>Bacteria</taxon>
        <taxon>Pseudomonadati</taxon>
        <taxon>Pseudomonadota</taxon>
        <taxon>Alphaproteobacteria</taxon>
        <taxon>Hyphomicrobiales</taxon>
        <taxon>Phyllobacteriaceae</taxon>
        <taxon>Neomesorhizobium</taxon>
    </lineage>
</organism>
<keyword evidence="7" id="KW-1185">Reference proteome</keyword>
<dbReference type="Pfam" id="PF00781">
    <property type="entry name" value="DAGK_cat"/>
    <property type="match status" value="1"/>
</dbReference>
<gene>
    <name evidence="6" type="ORF">SAMN04488498_10394</name>
</gene>
<dbReference type="InterPro" id="IPR017438">
    <property type="entry name" value="ATP-NAD_kinase_N"/>
</dbReference>
<evidence type="ECO:0000256" key="4">
    <source>
        <dbReference type="ARBA" id="ARBA00022840"/>
    </source>
</evidence>
<dbReference type="Proteomes" id="UP000323300">
    <property type="component" value="Unassembled WGS sequence"/>
</dbReference>